<keyword evidence="3" id="KW-0560">Oxidoreductase</keyword>
<dbReference type="Pfam" id="PF07731">
    <property type="entry name" value="Cu-oxidase_2"/>
    <property type="match status" value="1"/>
</dbReference>
<dbReference type="Gene3D" id="2.60.40.420">
    <property type="entry name" value="Cupredoxins - blue copper proteins"/>
    <property type="match status" value="3"/>
</dbReference>
<feature type="compositionally biased region" description="Low complexity" evidence="4">
    <location>
        <begin position="578"/>
        <end position="619"/>
    </location>
</feature>
<dbReference type="CDD" id="cd13853">
    <property type="entry name" value="CuRO_1_Tth-MCO_like"/>
    <property type="match status" value="1"/>
</dbReference>
<dbReference type="EMBL" id="HBGF01019567">
    <property type="protein sequence ID" value="CAD9112542.1"/>
    <property type="molecule type" value="Transcribed_RNA"/>
</dbReference>
<evidence type="ECO:0000256" key="2">
    <source>
        <dbReference type="ARBA" id="ARBA00022723"/>
    </source>
</evidence>
<evidence type="ECO:0000259" key="7">
    <source>
        <dbReference type="Pfam" id="PF07732"/>
    </source>
</evidence>
<dbReference type="GO" id="GO:0005507">
    <property type="term" value="F:copper ion binding"/>
    <property type="evidence" value="ECO:0007669"/>
    <property type="project" value="InterPro"/>
</dbReference>
<feature type="domain" description="Plastocyanin-like" evidence="7">
    <location>
        <begin position="103"/>
        <end position="178"/>
    </location>
</feature>
<evidence type="ECO:0008006" key="9">
    <source>
        <dbReference type="Google" id="ProtNLM"/>
    </source>
</evidence>
<evidence type="ECO:0000256" key="1">
    <source>
        <dbReference type="ARBA" id="ARBA00010609"/>
    </source>
</evidence>
<evidence type="ECO:0000256" key="5">
    <source>
        <dbReference type="SAM" id="SignalP"/>
    </source>
</evidence>
<evidence type="ECO:0000256" key="3">
    <source>
        <dbReference type="ARBA" id="ARBA00023002"/>
    </source>
</evidence>
<keyword evidence="2" id="KW-0479">Metal-binding</keyword>
<accession>A0A7S1PZR5</accession>
<dbReference type="InterPro" id="IPR011707">
    <property type="entry name" value="Cu-oxidase-like_N"/>
</dbReference>
<keyword evidence="5" id="KW-0732">Signal</keyword>
<sequence>MRAVKLLALAAVLAAFTAHAAELQAIPEVLPDANGVTTLTLTVDAARITVPDAVSFTTRSYYYNGAAALMGPTLVLRAGGRLNLTLVNNLVDDSAIDATKAINTFRHSNTTNVHTHGLHVDPAIDSIFRHAAPGGGTLHYDLPIPADHAPGMHWYHSHTHGSSTMHIMGGLVGGMYVEWQTRDAIPTSISSLTKHRMVMQMLNFAAETQDGVVSQSCSAAQAGHNPFKTYSFAELESESGSLLASNPTYSTTDRLLYTINGQYRPTVTVAPGESRLFQMVYAAGSKNPILIFPSGCGVQNIAFDGVYFDGAPRTVTYLQLIVASRVEFVMTCETAGTHTVRVRHNGGINNVQTTGGDPLFYVTATGTAQTPATLPTTLSTITRPSYLTDMRAASTTIDTRNEVSVAQGGSADCKFQLGVGSNCEAAAGGGGGGGGRGPRAQTTCAYNEFAGQRGTTSTTPYEFTMRVGQTSEWRLHGGGNAPHPLHIHINHYQIQSYSGDDATLQHWMQPGDWRDTIPLLNGIITVRFVADAIAGETVMHCHELNHEDKGLMGTFLIQPALASATTTTAAAAAATTTAAGGVAAPPPTTTAAAAATTTAAPPGSATPTTTTAALPTVSPSGSSPATPLSLAATVLVACLFGLLA</sequence>
<comment type="similarity">
    <text evidence="1">Belongs to the multicopper oxidase family.</text>
</comment>
<feature type="domain" description="Plastocyanin-like" evidence="6">
    <location>
        <begin position="455"/>
        <end position="559"/>
    </location>
</feature>
<proteinExistence type="inferred from homology"/>
<dbReference type="InterPro" id="IPR011706">
    <property type="entry name" value="Cu-oxidase_C"/>
</dbReference>
<dbReference type="SUPFAM" id="SSF49503">
    <property type="entry name" value="Cupredoxins"/>
    <property type="match status" value="3"/>
</dbReference>
<gene>
    <name evidence="8" type="ORF">NDES1114_LOCUS12937</name>
</gene>
<evidence type="ECO:0000256" key="4">
    <source>
        <dbReference type="SAM" id="MobiDB-lite"/>
    </source>
</evidence>
<dbReference type="GO" id="GO:0016491">
    <property type="term" value="F:oxidoreductase activity"/>
    <property type="evidence" value="ECO:0007669"/>
    <property type="project" value="UniProtKB-KW"/>
</dbReference>
<organism evidence="8">
    <name type="scientific">Neobodo designis</name>
    <name type="common">Flagellated protozoan</name>
    <name type="synonym">Bodo designis</name>
    <dbReference type="NCBI Taxonomy" id="312471"/>
    <lineage>
        <taxon>Eukaryota</taxon>
        <taxon>Discoba</taxon>
        <taxon>Euglenozoa</taxon>
        <taxon>Kinetoplastea</taxon>
        <taxon>Metakinetoplastina</taxon>
        <taxon>Neobodonida</taxon>
        <taxon>Neobodo</taxon>
    </lineage>
</organism>
<evidence type="ECO:0000259" key="6">
    <source>
        <dbReference type="Pfam" id="PF07731"/>
    </source>
</evidence>
<dbReference type="PROSITE" id="PS00080">
    <property type="entry name" value="MULTICOPPER_OXIDASE2"/>
    <property type="match status" value="1"/>
</dbReference>
<feature type="region of interest" description="Disordered" evidence="4">
    <location>
        <begin position="578"/>
        <end position="622"/>
    </location>
</feature>
<feature type="chain" id="PRO_5031503869" description="Multicopper oxidase" evidence="5">
    <location>
        <begin position="21"/>
        <end position="644"/>
    </location>
</feature>
<dbReference type="InterPro" id="IPR008972">
    <property type="entry name" value="Cupredoxin"/>
</dbReference>
<name>A0A7S1PZR5_NEODS</name>
<dbReference type="AlphaFoldDB" id="A0A7S1PZR5"/>
<dbReference type="Pfam" id="PF07732">
    <property type="entry name" value="Cu-oxidase_3"/>
    <property type="match status" value="1"/>
</dbReference>
<feature type="signal peptide" evidence="5">
    <location>
        <begin position="1"/>
        <end position="20"/>
    </location>
</feature>
<reference evidence="8" key="1">
    <citation type="submission" date="2021-01" db="EMBL/GenBank/DDBJ databases">
        <authorList>
            <person name="Corre E."/>
            <person name="Pelletier E."/>
            <person name="Niang G."/>
            <person name="Scheremetjew M."/>
            <person name="Finn R."/>
            <person name="Kale V."/>
            <person name="Holt S."/>
            <person name="Cochrane G."/>
            <person name="Meng A."/>
            <person name="Brown T."/>
            <person name="Cohen L."/>
        </authorList>
    </citation>
    <scope>NUCLEOTIDE SEQUENCE</scope>
    <source>
        <strain evidence="8">CCAP 1951/1</strain>
    </source>
</reference>
<dbReference type="InterPro" id="IPR002355">
    <property type="entry name" value="Cu_oxidase_Cu_BS"/>
</dbReference>
<evidence type="ECO:0000313" key="8">
    <source>
        <dbReference type="EMBL" id="CAD9112542.1"/>
    </source>
</evidence>
<protein>
    <recommendedName>
        <fullName evidence="9">Multicopper oxidase</fullName>
    </recommendedName>
</protein>